<keyword evidence="14 18" id="KW-0442">Lipid degradation</keyword>
<evidence type="ECO:0000256" key="18">
    <source>
        <dbReference type="RuleBase" id="RU366027"/>
    </source>
</evidence>
<comment type="subcellular location">
    <subcellularLocation>
        <location evidence="18">Cell outer membrane</location>
        <topology evidence="18">Multi-pass membrane protein</topology>
    </subcellularLocation>
    <text evidence="18">One of the very few enzymes located there.</text>
</comment>
<evidence type="ECO:0000256" key="14">
    <source>
        <dbReference type="ARBA" id="ARBA00022963"/>
    </source>
</evidence>
<organism evidence="19">
    <name type="scientific">Vibrio vulnificus</name>
    <dbReference type="NCBI Taxonomy" id="672"/>
    <lineage>
        <taxon>Bacteria</taxon>
        <taxon>Pseudomonadati</taxon>
        <taxon>Pseudomonadota</taxon>
        <taxon>Gammaproteobacteria</taxon>
        <taxon>Vibrionales</taxon>
        <taxon>Vibrionaceae</taxon>
        <taxon>Vibrio</taxon>
    </lineage>
</organism>
<evidence type="ECO:0000256" key="7">
    <source>
        <dbReference type="ARBA" id="ARBA00021726"/>
    </source>
</evidence>
<keyword evidence="10 18" id="KW-0479">Metal-binding</keyword>
<dbReference type="EMBL" id="DACRBY010000035">
    <property type="protein sequence ID" value="HAS8542284.1"/>
    <property type="molecule type" value="Genomic_DNA"/>
</dbReference>
<dbReference type="InterPro" id="IPR003187">
    <property type="entry name" value="PLipase_A1"/>
</dbReference>
<dbReference type="Gene3D" id="2.40.230.10">
    <property type="entry name" value="Phospholipase A1"/>
    <property type="match status" value="1"/>
</dbReference>
<reference evidence="19" key="2">
    <citation type="submission" date="2019-01" db="EMBL/GenBank/DDBJ databases">
        <authorList>
            <consortium name="NCBI Pathogen Detection Project"/>
        </authorList>
    </citation>
    <scope>NUCLEOTIDE SEQUENCE</scope>
    <source>
        <strain evidence="19">BCW_3452</strain>
    </source>
</reference>
<keyword evidence="8" id="KW-1134">Transmembrane beta strand</keyword>
<evidence type="ECO:0000256" key="6">
    <source>
        <dbReference type="ARBA" id="ARBA00013278"/>
    </source>
</evidence>
<name>A0A087IKG5_VIBVL</name>
<dbReference type="GO" id="GO:0004623">
    <property type="term" value="F:phospholipase A2 activity"/>
    <property type="evidence" value="ECO:0007669"/>
    <property type="project" value="UniProtKB-EC"/>
</dbReference>
<keyword evidence="9" id="KW-0812">Transmembrane</keyword>
<dbReference type="RefSeq" id="WP_017419940.1">
    <property type="nucleotide sequence ID" value="NZ_CP014636.1"/>
</dbReference>
<evidence type="ECO:0000256" key="8">
    <source>
        <dbReference type="ARBA" id="ARBA00022452"/>
    </source>
</evidence>
<comment type="catalytic activity">
    <reaction evidence="2 18">
        <text>a 1,2-diacyl-sn-glycero-3-phosphocholine + H2O = a 1-acyl-sn-glycero-3-phosphocholine + a fatty acid + H(+)</text>
        <dbReference type="Rhea" id="RHEA:15801"/>
        <dbReference type="ChEBI" id="CHEBI:15377"/>
        <dbReference type="ChEBI" id="CHEBI:15378"/>
        <dbReference type="ChEBI" id="CHEBI:28868"/>
        <dbReference type="ChEBI" id="CHEBI:57643"/>
        <dbReference type="ChEBI" id="CHEBI:58168"/>
        <dbReference type="EC" id="3.1.1.4"/>
    </reaction>
</comment>
<dbReference type="GO" id="GO:0016042">
    <property type="term" value="P:lipid catabolic process"/>
    <property type="evidence" value="ECO:0007669"/>
    <property type="project" value="UniProtKB-KW"/>
</dbReference>
<dbReference type="EC" id="3.1.1.32" evidence="5 18"/>
<feature type="chain" id="PRO_5014503608" description="Phospholipase A1" evidence="18">
    <location>
        <begin position="19"/>
        <end position="255"/>
    </location>
</feature>
<evidence type="ECO:0000256" key="16">
    <source>
        <dbReference type="ARBA" id="ARBA00023136"/>
    </source>
</evidence>
<keyword evidence="11 18" id="KW-0732">Signal</keyword>
<evidence type="ECO:0000313" key="19">
    <source>
        <dbReference type="EMBL" id="HAS8542284.1"/>
    </source>
</evidence>
<evidence type="ECO:0000256" key="1">
    <source>
        <dbReference type="ARBA" id="ARBA00000111"/>
    </source>
</evidence>
<dbReference type="CDD" id="cd00541">
    <property type="entry name" value="OMPLA"/>
    <property type="match status" value="1"/>
</dbReference>
<dbReference type="PANTHER" id="PTHR40457">
    <property type="entry name" value="PHOSPHOLIPASE A1"/>
    <property type="match status" value="1"/>
</dbReference>
<dbReference type="GO" id="GO:0008970">
    <property type="term" value="F:phospholipase A1 activity"/>
    <property type="evidence" value="ECO:0007669"/>
    <property type="project" value="UniProtKB-EC"/>
</dbReference>
<keyword evidence="16" id="KW-0472">Membrane</keyword>
<dbReference type="InterPro" id="IPR036541">
    <property type="entry name" value="PLipase_A1_sf"/>
</dbReference>
<dbReference type="SUPFAM" id="SSF56931">
    <property type="entry name" value="Outer membrane phospholipase A (OMPLA)"/>
    <property type="match status" value="1"/>
</dbReference>
<gene>
    <name evidence="19" type="ORF">I7730_21065</name>
</gene>
<accession>A0A087IKG5</accession>
<dbReference type="PANTHER" id="PTHR40457:SF1">
    <property type="entry name" value="PHOSPHOLIPASE A1"/>
    <property type="match status" value="1"/>
</dbReference>
<evidence type="ECO:0000256" key="4">
    <source>
        <dbReference type="ARBA" id="ARBA00011702"/>
    </source>
</evidence>
<proteinExistence type="inferred from homology"/>
<comment type="subunit">
    <text evidence="4 18">Homodimer; dimerization is reversible, and the dimeric form is the active one.</text>
</comment>
<dbReference type="AlphaFoldDB" id="A0A087IKG5"/>
<dbReference type="Proteomes" id="UP000863257">
    <property type="component" value="Unassembled WGS sequence"/>
</dbReference>
<evidence type="ECO:0000256" key="15">
    <source>
        <dbReference type="ARBA" id="ARBA00023098"/>
    </source>
</evidence>
<evidence type="ECO:0000256" key="9">
    <source>
        <dbReference type="ARBA" id="ARBA00022692"/>
    </source>
</evidence>
<comment type="cofactor">
    <cofactor evidence="18">
        <name>Ca(2+)</name>
        <dbReference type="ChEBI" id="CHEBI:29108"/>
    </cofactor>
    <text evidence="18">Binds 1 Ca(2+) ion per monomer. In the dimeric form the Ca(2+) is bound by different amino acids with binding of each Ca(2+) shared with ligands coming from each monomer. The Ca(2+) ion may have a role in catalysis.</text>
</comment>
<evidence type="ECO:0000256" key="2">
    <source>
        <dbReference type="ARBA" id="ARBA00001604"/>
    </source>
</evidence>
<keyword evidence="15 18" id="KW-0443">Lipid metabolism</keyword>
<dbReference type="GeneID" id="93894044"/>
<keyword evidence="17 18" id="KW-0998">Cell outer membrane</keyword>
<feature type="signal peptide" evidence="18">
    <location>
        <begin position="1"/>
        <end position="18"/>
    </location>
</feature>
<evidence type="ECO:0000256" key="13">
    <source>
        <dbReference type="ARBA" id="ARBA00022837"/>
    </source>
</evidence>
<comment type="catalytic activity">
    <reaction evidence="1 18">
        <text>a 1,2-diacyl-sn-glycero-3-phosphocholine + H2O = a 2-acyl-sn-glycero-3-phosphocholine + a fatty acid + H(+)</text>
        <dbReference type="Rhea" id="RHEA:18689"/>
        <dbReference type="ChEBI" id="CHEBI:15377"/>
        <dbReference type="ChEBI" id="CHEBI:15378"/>
        <dbReference type="ChEBI" id="CHEBI:28868"/>
        <dbReference type="ChEBI" id="CHEBI:57643"/>
        <dbReference type="ChEBI" id="CHEBI:57875"/>
        <dbReference type="EC" id="3.1.1.32"/>
    </reaction>
</comment>
<evidence type="ECO:0000256" key="12">
    <source>
        <dbReference type="ARBA" id="ARBA00022801"/>
    </source>
</evidence>
<comment type="function">
    <text evidence="18">Hydrolysis of phosphatidylcholine with phospholipase A2 (EC 3.1.1.4) and phospholipase A1 (EC 3.1.1.32) activities.</text>
</comment>
<evidence type="ECO:0000256" key="17">
    <source>
        <dbReference type="ARBA" id="ARBA00023237"/>
    </source>
</evidence>
<comment type="caution">
    <text evidence="19">The sequence shown here is derived from an EMBL/GenBank/DDBJ whole genome shotgun (WGS) entry which is preliminary data.</text>
</comment>
<dbReference type="GO" id="GO:0009279">
    <property type="term" value="C:cell outer membrane"/>
    <property type="evidence" value="ECO:0007669"/>
    <property type="project" value="UniProtKB-SubCell"/>
</dbReference>
<dbReference type="Pfam" id="PF02253">
    <property type="entry name" value="PLA1"/>
    <property type="match status" value="1"/>
</dbReference>
<protein>
    <recommendedName>
        <fullName evidence="7 18">Phospholipase A1</fullName>
        <ecNumber evidence="5 18">3.1.1.32</ecNumber>
        <ecNumber evidence="6 18">3.1.1.4</ecNumber>
    </recommendedName>
    <alternativeName>
        <fullName evidence="18">Phosphatidylcholine 1-acylhydrolase</fullName>
    </alternativeName>
</protein>
<dbReference type="PRINTS" id="PR01486">
    <property type="entry name" value="PHPHLIPASEA1"/>
</dbReference>
<comment type="similarity">
    <text evidence="3 18">Belongs to the phospholipase A1 family.</text>
</comment>
<evidence type="ECO:0000256" key="11">
    <source>
        <dbReference type="ARBA" id="ARBA00022729"/>
    </source>
</evidence>
<evidence type="ECO:0000256" key="10">
    <source>
        <dbReference type="ARBA" id="ARBA00022723"/>
    </source>
</evidence>
<reference evidence="19" key="1">
    <citation type="journal article" date="2018" name="Genome Biol.">
        <title>SKESA: strategic k-mer extension for scrupulous assemblies.</title>
        <authorList>
            <person name="Souvorov A."/>
            <person name="Agarwala R."/>
            <person name="Lipman D.J."/>
        </authorList>
    </citation>
    <scope>NUCLEOTIDE SEQUENCE</scope>
    <source>
        <strain evidence="19">BCW_3452</strain>
    </source>
</reference>
<keyword evidence="13 18" id="KW-0106">Calcium</keyword>
<dbReference type="EC" id="3.1.1.4" evidence="6 18"/>
<evidence type="ECO:0000256" key="5">
    <source>
        <dbReference type="ARBA" id="ARBA00013179"/>
    </source>
</evidence>
<dbReference type="OrthoDB" id="188433at2"/>
<sequence length="255" mass="29067">MKFKALALLLTAPLFAQAKSLNTISSYEDNYAIGTYTSDINDEAYEASGSGMDNLQHFEVKFQLSVSVPLYRFSKATAVVGSYTQKSLWQLANSDISSPFRETNYKPQLFIAHQSNMLIFNHLEAGYKHESNGRSSALSRSWDRLYLAAERLDGPLEYGVHLWSVVGDTSENRDIEDYYAPYEIWMKLYSAAGIFNARGFYNWDDSRGGVEVGYTFYFNDLIGIYIQAYHGYGETLIDYDHNQTRIGAGFKLVRW</sequence>
<dbReference type="GO" id="GO:0005509">
    <property type="term" value="F:calcium ion binding"/>
    <property type="evidence" value="ECO:0007669"/>
    <property type="project" value="TreeGrafter"/>
</dbReference>
<keyword evidence="12 18" id="KW-0378">Hydrolase</keyword>
<evidence type="ECO:0000256" key="3">
    <source>
        <dbReference type="ARBA" id="ARBA00010525"/>
    </source>
</evidence>